<dbReference type="GO" id="GO:0032259">
    <property type="term" value="P:methylation"/>
    <property type="evidence" value="ECO:0007669"/>
    <property type="project" value="UniProtKB-KW"/>
</dbReference>
<name>A0A323TMI8_9BACI</name>
<dbReference type="SUPFAM" id="SSF53335">
    <property type="entry name" value="S-adenosyl-L-methionine-dependent methyltransferases"/>
    <property type="match status" value="1"/>
</dbReference>
<sequence length="256" mass="28551">MDFLQENQKVWDQKVKDEDVWTRPVNREEVDKARKGDWNIVLTPSKSIPRDWFPKSLAGKKVLCLASGGGQQGPIMAAAGADVTVFDYSESQLSQDRLVAERDGLTIHTIQGDMRDLSVIDDETFDVIVHPWSNCFIDDVLPVWKEAYRVLKKGGLLLSGFANPVTYIFDLKAMNEEKFVVRHQLPYSDLTSISSEELQELVLDEGDAISFGHTLEDQIQGQMAAGFVLAGFYEDVGGSPLDQYMSGSMATKAIKL</sequence>
<dbReference type="Gene3D" id="3.40.50.150">
    <property type="entry name" value="Vaccinia Virus protein VP39"/>
    <property type="match status" value="1"/>
</dbReference>
<evidence type="ECO:0000313" key="3">
    <source>
        <dbReference type="Proteomes" id="UP000248214"/>
    </source>
</evidence>
<dbReference type="Pfam" id="PF08241">
    <property type="entry name" value="Methyltransf_11"/>
    <property type="match status" value="1"/>
</dbReference>
<keyword evidence="2" id="KW-0808">Transferase</keyword>
<evidence type="ECO:0000313" key="2">
    <source>
        <dbReference type="EMBL" id="PYZ94867.1"/>
    </source>
</evidence>
<dbReference type="AlphaFoldDB" id="A0A323TMI8"/>
<dbReference type="RefSeq" id="WP_110608500.1">
    <property type="nucleotide sequence ID" value="NZ_PDOD01000001.1"/>
</dbReference>
<keyword evidence="3" id="KW-1185">Reference proteome</keyword>
<accession>A0A323TMI8</accession>
<feature type="domain" description="Methyltransferase type 11" evidence="1">
    <location>
        <begin position="63"/>
        <end position="158"/>
    </location>
</feature>
<dbReference type="CDD" id="cd02440">
    <property type="entry name" value="AdoMet_MTases"/>
    <property type="match status" value="1"/>
</dbReference>
<gene>
    <name evidence="2" type="ORF">CR194_04900</name>
</gene>
<reference evidence="2 3" key="1">
    <citation type="submission" date="2017-10" db="EMBL/GenBank/DDBJ databases">
        <title>Bacillus sp. nov., a halophilic bacterium isolated from a Keqin Lake.</title>
        <authorList>
            <person name="Wang H."/>
        </authorList>
    </citation>
    <scope>NUCLEOTIDE SEQUENCE [LARGE SCALE GENOMIC DNA]</scope>
    <source>
        <strain evidence="2 3">KQ-12</strain>
    </source>
</reference>
<proteinExistence type="predicted"/>
<dbReference type="Proteomes" id="UP000248214">
    <property type="component" value="Unassembled WGS sequence"/>
</dbReference>
<dbReference type="EMBL" id="PDOD01000001">
    <property type="protein sequence ID" value="PYZ94867.1"/>
    <property type="molecule type" value="Genomic_DNA"/>
</dbReference>
<comment type="caution">
    <text evidence="2">The sequence shown here is derived from an EMBL/GenBank/DDBJ whole genome shotgun (WGS) entry which is preliminary data.</text>
</comment>
<dbReference type="InterPro" id="IPR013216">
    <property type="entry name" value="Methyltransf_11"/>
</dbReference>
<organism evidence="2 3">
    <name type="scientific">Salipaludibacillus keqinensis</name>
    <dbReference type="NCBI Taxonomy" id="2045207"/>
    <lineage>
        <taxon>Bacteria</taxon>
        <taxon>Bacillati</taxon>
        <taxon>Bacillota</taxon>
        <taxon>Bacilli</taxon>
        <taxon>Bacillales</taxon>
        <taxon>Bacillaceae</taxon>
    </lineage>
</organism>
<keyword evidence="2" id="KW-0489">Methyltransferase</keyword>
<dbReference type="OrthoDB" id="9772751at2"/>
<evidence type="ECO:0000259" key="1">
    <source>
        <dbReference type="Pfam" id="PF08241"/>
    </source>
</evidence>
<dbReference type="InterPro" id="IPR029063">
    <property type="entry name" value="SAM-dependent_MTases_sf"/>
</dbReference>
<dbReference type="GO" id="GO:0008757">
    <property type="term" value="F:S-adenosylmethionine-dependent methyltransferase activity"/>
    <property type="evidence" value="ECO:0007669"/>
    <property type="project" value="InterPro"/>
</dbReference>
<protein>
    <submittedName>
        <fullName evidence="2">SAM-dependent methyltransferase</fullName>
    </submittedName>
</protein>